<evidence type="ECO:0000259" key="6">
    <source>
        <dbReference type="PROSITE" id="PS51898"/>
    </source>
</evidence>
<dbReference type="CDD" id="cd01189">
    <property type="entry name" value="INT_ICEBs1_C_like"/>
    <property type="match status" value="1"/>
</dbReference>
<dbReference type="Gene3D" id="1.10.150.130">
    <property type="match status" value="1"/>
</dbReference>
<evidence type="ECO:0000256" key="5">
    <source>
        <dbReference type="PROSITE-ProRule" id="PRU01248"/>
    </source>
</evidence>
<comment type="caution">
    <text evidence="8">The sequence shown here is derived from an EMBL/GenBank/DDBJ whole genome shotgun (WGS) entry which is preliminary data.</text>
</comment>
<evidence type="ECO:0000313" key="9">
    <source>
        <dbReference type="Proteomes" id="UP000772591"/>
    </source>
</evidence>
<dbReference type="SUPFAM" id="SSF56349">
    <property type="entry name" value="DNA breaking-rejoining enzymes"/>
    <property type="match status" value="1"/>
</dbReference>
<dbReference type="InterPro" id="IPR050808">
    <property type="entry name" value="Phage_Integrase"/>
</dbReference>
<dbReference type="InterPro" id="IPR011010">
    <property type="entry name" value="DNA_brk_join_enz"/>
</dbReference>
<dbReference type="PROSITE" id="PS51900">
    <property type="entry name" value="CB"/>
    <property type="match status" value="1"/>
</dbReference>
<dbReference type="InterPro" id="IPR010998">
    <property type="entry name" value="Integrase_recombinase_N"/>
</dbReference>
<dbReference type="Gene3D" id="1.10.443.10">
    <property type="entry name" value="Intergrase catalytic core"/>
    <property type="match status" value="1"/>
</dbReference>
<feature type="domain" description="Tyr recombinase" evidence="6">
    <location>
        <begin position="182"/>
        <end position="385"/>
    </location>
</feature>
<dbReference type="Pfam" id="PF12167">
    <property type="entry name" value="Arm-DNA-bind_2"/>
    <property type="match status" value="1"/>
</dbReference>
<evidence type="ECO:0000313" key="8">
    <source>
        <dbReference type="EMBL" id="MBN3965579.1"/>
    </source>
</evidence>
<dbReference type="EMBL" id="JADEVO010000010">
    <property type="protein sequence ID" value="MBN3965579.1"/>
    <property type="molecule type" value="Genomic_DNA"/>
</dbReference>
<keyword evidence="4" id="KW-0233">DNA recombination</keyword>
<dbReference type="PANTHER" id="PTHR30629:SF2">
    <property type="entry name" value="PROPHAGE INTEGRASE INTS-RELATED"/>
    <property type="match status" value="1"/>
</dbReference>
<accession>A0ABS3AFN9</accession>
<evidence type="ECO:0000256" key="3">
    <source>
        <dbReference type="ARBA" id="ARBA00023125"/>
    </source>
</evidence>
<dbReference type="InterPro" id="IPR002104">
    <property type="entry name" value="Integrase_catalytic"/>
</dbReference>
<dbReference type="Pfam" id="PF00589">
    <property type="entry name" value="Phage_integrase"/>
    <property type="match status" value="1"/>
</dbReference>
<name>A0ABS3AFN9_9PSED</name>
<protein>
    <submittedName>
        <fullName evidence="8">Tyrosine-type recombinase/integrase</fullName>
    </submittedName>
</protein>
<dbReference type="Proteomes" id="UP000772591">
    <property type="component" value="Unassembled WGS sequence"/>
</dbReference>
<dbReference type="PROSITE" id="PS51898">
    <property type="entry name" value="TYR_RECOMBINASE"/>
    <property type="match status" value="1"/>
</dbReference>
<dbReference type="InterPro" id="IPR022000">
    <property type="entry name" value="Min27-like_integrase_DNA_bind"/>
</dbReference>
<dbReference type="InterPro" id="IPR013762">
    <property type="entry name" value="Integrase-like_cat_sf"/>
</dbReference>
<evidence type="ECO:0000256" key="4">
    <source>
        <dbReference type="ARBA" id="ARBA00023172"/>
    </source>
</evidence>
<keyword evidence="3 5" id="KW-0238">DNA-binding</keyword>
<keyword evidence="2" id="KW-0229">DNA integration</keyword>
<keyword evidence="9" id="KW-1185">Reference proteome</keyword>
<proteinExistence type="inferred from homology"/>
<gene>
    <name evidence="8" type="ORF">IMW75_09815</name>
</gene>
<evidence type="ECO:0000259" key="7">
    <source>
        <dbReference type="PROSITE" id="PS51900"/>
    </source>
</evidence>
<dbReference type="InterPro" id="IPR044068">
    <property type="entry name" value="CB"/>
</dbReference>
<reference evidence="8 9" key="1">
    <citation type="journal article" date="2021" name="Int. J. Syst. Evol. Microbiol.">
        <title>Pseudomonas piscium sp. nov., Pseudomonas pisciculturae sp. nov., Pseudomonas mucoides sp. nov. and Pseudomonas neuropathica sp. nov. isolated from rainbow trout.</title>
        <authorList>
            <person name="Duman M."/>
            <person name="Mulet M."/>
            <person name="Altun S."/>
            <person name="Saticioglu I.B."/>
            <person name="Gomila M."/>
            <person name="Lalucat J."/>
            <person name="Garcia-Valdes E."/>
        </authorList>
    </citation>
    <scope>NUCLEOTIDE SEQUENCE [LARGE SCALE GENOMIC DNA]</scope>
    <source>
        <strain evidence="8 9">LMG 28632</strain>
    </source>
</reference>
<evidence type="ECO:0000256" key="2">
    <source>
        <dbReference type="ARBA" id="ARBA00022908"/>
    </source>
</evidence>
<feature type="domain" description="Core-binding (CB)" evidence="7">
    <location>
        <begin position="83"/>
        <end position="161"/>
    </location>
</feature>
<comment type="similarity">
    <text evidence="1">Belongs to the 'phage' integrase family.</text>
</comment>
<sequence length="397" mass="44431">MARKPMGLPAGVEFAGQSVRIRFTWNGERRCETLAHPQTPKGIKAAATLRDNVISLAKHGVLDEKRYAELFPSSSYSAQAAGLTFAQYAQTWIDSLEIVPGTRRNYKGSINMYWIPSLATVPMTAITPMLLRQVIGETKWDSPTIKRTAISRVSALFKAAVRDEVIERNPATAIKLPGRTKKAIDPFTVDEADAIIEWMYANFTARAAQIYAAYFEFAFYCGMRTGELRALRWDEIDLEKRVAHVCRIVVDGKIEERTKTKYTRTVMLNSRAMHALTRARKIADARLTQHRRKRQESPFVFPPSGGSEFILSSTTPGGHFAKALEALQIKARSQYNCRHTYATMCLMAGMNPAFIAGQLGHSVQVLLSTYARWLSSTTDWSEVGKLESQIGTKLVQA</sequence>
<evidence type="ECO:0000256" key="1">
    <source>
        <dbReference type="ARBA" id="ARBA00008857"/>
    </source>
</evidence>
<dbReference type="PANTHER" id="PTHR30629">
    <property type="entry name" value="PROPHAGE INTEGRASE"/>
    <property type="match status" value="1"/>
</dbReference>
<organism evidence="8 9">
    <name type="scientific">Pseudomonas gregormendelii</name>
    <dbReference type="NCBI Taxonomy" id="1628277"/>
    <lineage>
        <taxon>Bacteria</taxon>
        <taxon>Pseudomonadati</taxon>
        <taxon>Pseudomonadota</taxon>
        <taxon>Gammaproteobacteria</taxon>
        <taxon>Pseudomonadales</taxon>
        <taxon>Pseudomonadaceae</taxon>
        <taxon>Pseudomonas</taxon>
    </lineage>
</organism>